<feature type="compositionally biased region" description="Polar residues" evidence="1">
    <location>
        <begin position="50"/>
        <end position="62"/>
    </location>
</feature>
<evidence type="ECO:0000256" key="1">
    <source>
        <dbReference type="SAM" id="MobiDB-lite"/>
    </source>
</evidence>
<evidence type="ECO:0000313" key="2">
    <source>
        <dbReference type="EMBL" id="CAB3746346.1"/>
    </source>
</evidence>
<protein>
    <submittedName>
        <fullName evidence="2">Uncharacterized protein</fullName>
    </submittedName>
</protein>
<dbReference type="Proteomes" id="UP000494363">
    <property type="component" value="Unassembled WGS sequence"/>
</dbReference>
<dbReference type="AlphaFoldDB" id="A0A6J5D108"/>
<evidence type="ECO:0000313" key="3">
    <source>
        <dbReference type="Proteomes" id="UP000494363"/>
    </source>
</evidence>
<organism evidence="2 3">
    <name type="scientific">Paraburkholderia humisilvae</name>
    <dbReference type="NCBI Taxonomy" id="627669"/>
    <lineage>
        <taxon>Bacteria</taxon>
        <taxon>Pseudomonadati</taxon>
        <taxon>Pseudomonadota</taxon>
        <taxon>Betaproteobacteria</taxon>
        <taxon>Burkholderiales</taxon>
        <taxon>Burkholderiaceae</taxon>
        <taxon>Paraburkholderia</taxon>
    </lineage>
</organism>
<gene>
    <name evidence="2" type="ORF">LMG29542_00185</name>
</gene>
<accession>A0A6J5D108</accession>
<name>A0A6J5D108_9BURK</name>
<reference evidence="2 3" key="1">
    <citation type="submission" date="2020-04" db="EMBL/GenBank/DDBJ databases">
        <authorList>
            <person name="De Canck E."/>
        </authorList>
    </citation>
    <scope>NUCLEOTIDE SEQUENCE [LARGE SCALE GENOMIC DNA]</scope>
    <source>
        <strain evidence="2 3">LMG 29542</strain>
    </source>
</reference>
<dbReference type="EMBL" id="CADIKH010000001">
    <property type="protein sequence ID" value="CAB3746346.1"/>
    <property type="molecule type" value="Genomic_DNA"/>
</dbReference>
<proteinExistence type="predicted"/>
<feature type="region of interest" description="Disordered" evidence="1">
    <location>
        <begin position="32"/>
        <end position="62"/>
    </location>
</feature>
<sequence length="62" mass="6687">MINNIAYQSPAAVRLRMKKPPAGRFTVRGLTVTEPAGSRGERVGGYRLNNPRNRSTASSSLG</sequence>
<keyword evidence="3" id="KW-1185">Reference proteome</keyword>